<organism evidence="3 4">
    <name type="scientific">Absidia repens</name>
    <dbReference type="NCBI Taxonomy" id="90262"/>
    <lineage>
        <taxon>Eukaryota</taxon>
        <taxon>Fungi</taxon>
        <taxon>Fungi incertae sedis</taxon>
        <taxon>Mucoromycota</taxon>
        <taxon>Mucoromycotina</taxon>
        <taxon>Mucoromycetes</taxon>
        <taxon>Mucorales</taxon>
        <taxon>Cunninghamellaceae</taxon>
        <taxon>Absidia</taxon>
    </lineage>
</organism>
<feature type="domain" description="Stc1" evidence="2">
    <location>
        <begin position="19"/>
        <end position="102"/>
    </location>
</feature>
<evidence type="ECO:0000313" key="3">
    <source>
        <dbReference type="EMBL" id="ORZ20209.1"/>
    </source>
</evidence>
<comment type="caution">
    <text evidence="3">The sequence shown here is derived from an EMBL/GenBank/DDBJ whole genome shotgun (WGS) entry which is preliminary data.</text>
</comment>
<dbReference type="EMBL" id="MCGE01000006">
    <property type="protein sequence ID" value="ORZ20209.1"/>
    <property type="molecule type" value="Genomic_DNA"/>
</dbReference>
<feature type="compositionally biased region" description="Acidic residues" evidence="1">
    <location>
        <begin position="108"/>
        <end position="127"/>
    </location>
</feature>
<feature type="region of interest" description="Disordered" evidence="1">
    <location>
        <begin position="106"/>
        <end position="127"/>
    </location>
</feature>
<accession>A0A1X2IPK5</accession>
<evidence type="ECO:0000259" key="2">
    <source>
        <dbReference type="Pfam" id="PF12898"/>
    </source>
</evidence>
<gene>
    <name evidence="3" type="ORF">BCR42DRAFT_408214</name>
</gene>
<dbReference type="STRING" id="90262.A0A1X2IPK5"/>
<evidence type="ECO:0000256" key="1">
    <source>
        <dbReference type="SAM" id="MobiDB-lite"/>
    </source>
</evidence>
<dbReference type="AlphaFoldDB" id="A0A1X2IPK5"/>
<evidence type="ECO:0000313" key="4">
    <source>
        <dbReference type="Proteomes" id="UP000193560"/>
    </source>
</evidence>
<keyword evidence="4" id="KW-1185">Reference proteome</keyword>
<dbReference type="OrthoDB" id="3514033at2759"/>
<dbReference type="Proteomes" id="UP000193560">
    <property type="component" value="Unassembled WGS sequence"/>
</dbReference>
<reference evidence="3 4" key="1">
    <citation type="submission" date="2016-07" db="EMBL/GenBank/DDBJ databases">
        <title>Pervasive Adenine N6-methylation of Active Genes in Fungi.</title>
        <authorList>
            <consortium name="DOE Joint Genome Institute"/>
            <person name="Mondo S.J."/>
            <person name="Dannebaum R.O."/>
            <person name="Kuo R.C."/>
            <person name="Labutti K."/>
            <person name="Haridas S."/>
            <person name="Kuo A."/>
            <person name="Salamov A."/>
            <person name="Ahrendt S.R."/>
            <person name="Lipzen A."/>
            <person name="Sullivan W."/>
            <person name="Andreopoulos W.B."/>
            <person name="Clum A."/>
            <person name="Lindquist E."/>
            <person name="Daum C."/>
            <person name="Ramamoorthy G.K."/>
            <person name="Gryganskyi A."/>
            <person name="Culley D."/>
            <person name="Magnuson J.K."/>
            <person name="James T.Y."/>
            <person name="O'Malley M.A."/>
            <person name="Stajich J.E."/>
            <person name="Spatafora J.W."/>
            <person name="Visel A."/>
            <person name="Grigoriev I.V."/>
        </authorList>
    </citation>
    <scope>NUCLEOTIDE SEQUENCE [LARGE SCALE GENOMIC DNA]</scope>
    <source>
        <strain evidence="3 4">NRRL 1336</strain>
    </source>
</reference>
<dbReference type="Pfam" id="PF12898">
    <property type="entry name" value="Stc1"/>
    <property type="match status" value="1"/>
</dbReference>
<dbReference type="InterPro" id="IPR024630">
    <property type="entry name" value="Stc1"/>
</dbReference>
<name>A0A1X2IPK5_9FUNG</name>
<sequence length="127" mass="14510">MIHSTYKANTQLTSSTTLKCTFCKQEKSLEAFSKTQITKATYNPYAPPGFNNTNKKSISCKSCTIESKKTLRCMTCGKEMPLERFAKSQRKHADRSRCIKCMKRREDEDVWASESDSDSSGDWDDLQ</sequence>
<proteinExistence type="predicted"/>
<protein>
    <recommendedName>
        <fullName evidence="2">Stc1 domain-containing protein</fullName>
    </recommendedName>
</protein>